<evidence type="ECO:0000256" key="3">
    <source>
        <dbReference type="ARBA" id="ARBA00022670"/>
    </source>
</evidence>
<dbReference type="PANTHER" id="PTHR10589:SF17">
    <property type="entry name" value="UBIQUITIN CARBOXYL-TERMINAL HYDROLASE"/>
    <property type="match status" value="1"/>
</dbReference>
<evidence type="ECO:0000259" key="9">
    <source>
        <dbReference type="PROSITE" id="PS52048"/>
    </source>
</evidence>
<evidence type="ECO:0000256" key="1">
    <source>
        <dbReference type="ARBA" id="ARBA00000707"/>
    </source>
</evidence>
<comment type="catalytic activity">
    <reaction evidence="1 8">
        <text>Thiol-dependent hydrolysis of ester, thioester, amide, peptide and isopeptide bonds formed by the C-terminal Gly of ubiquitin (a 76-residue protein attached to proteins as an intracellular targeting signal).</text>
        <dbReference type="EC" id="3.4.19.12"/>
    </reaction>
</comment>
<proteinExistence type="inferred from homology"/>
<evidence type="ECO:0000256" key="5">
    <source>
        <dbReference type="ARBA" id="ARBA00022801"/>
    </source>
</evidence>
<sequence>MEYAKRFDPIESDPQIFTELMHRLGVQENFRFDDVLDYKVESSQPALALIIIFPESQEDEQLKAKVEAKREIVITDKITFLKQTIDNSCGLVAIIHCVLNTVAANSISKPQDPWYL</sequence>
<dbReference type="Proteomes" id="UP000824998">
    <property type="component" value="Unassembled WGS sequence"/>
</dbReference>
<protein>
    <recommendedName>
        <fullName evidence="8">Ubiquitin carboxyl-terminal hydrolase</fullName>
        <ecNumber evidence="8">3.4.19.12</ecNumber>
    </recommendedName>
</protein>
<comment type="similarity">
    <text evidence="2 7 8">Belongs to the peptidase C12 family.</text>
</comment>
<evidence type="ECO:0000256" key="2">
    <source>
        <dbReference type="ARBA" id="ARBA00009326"/>
    </source>
</evidence>
<keyword evidence="6 8" id="KW-0788">Thiol protease</keyword>
<dbReference type="InterPro" id="IPR001578">
    <property type="entry name" value="Peptidase_C12_UCH"/>
</dbReference>
<evidence type="ECO:0000313" key="10">
    <source>
        <dbReference type="EMBL" id="KAG9234157.1"/>
    </source>
</evidence>
<feature type="domain" description="UCH catalytic" evidence="9">
    <location>
        <begin position="6"/>
        <end position="116"/>
    </location>
</feature>
<dbReference type="AlphaFoldDB" id="A0A9P7YIK9"/>
<dbReference type="OrthoDB" id="427186at2759"/>
<dbReference type="Pfam" id="PF01088">
    <property type="entry name" value="Peptidase_C12"/>
    <property type="match status" value="1"/>
</dbReference>
<dbReference type="PROSITE" id="PS52048">
    <property type="entry name" value="UCH_DOMAIN"/>
    <property type="match status" value="1"/>
</dbReference>
<evidence type="ECO:0000256" key="8">
    <source>
        <dbReference type="RuleBase" id="RU361215"/>
    </source>
</evidence>
<evidence type="ECO:0000313" key="11">
    <source>
        <dbReference type="Proteomes" id="UP000824998"/>
    </source>
</evidence>
<evidence type="ECO:0000256" key="6">
    <source>
        <dbReference type="ARBA" id="ARBA00022807"/>
    </source>
</evidence>
<keyword evidence="3 8" id="KW-0645">Protease</keyword>
<keyword evidence="4 8" id="KW-0833">Ubl conjugation pathway</keyword>
<evidence type="ECO:0000256" key="7">
    <source>
        <dbReference type="PROSITE-ProRule" id="PRU01393"/>
    </source>
</evidence>
<evidence type="ECO:0000256" key="4">
    <source>
        <dbReference type="ARBA" id="ARBA00022786"/>
    </source>
</evidence>
<comment type="caution">
    <text evidence="7">Lacks conserved residue(s) required for the propagation of feature annotation.</text>
</comment>
<organism evidence="10 11">
    <name type="scientific">Amylocarpus encephaloides</name>
    <dbReference type="NCBI Taxonomy" id="45428"/>
    <lineage>
        <taxon>Eukaryota</taxon>
        <taxon>Fungi</taxon>
        <taxon>Dikarya</taxon>
        <taxon>Ascomycota</taxon>
        <taxon>Pezizomycotina</taxon>
        <taxon>Leotiomycetes</taxon>
        <taxon>Helotiales</taxon>
        <taxon>Helotiales incertae sedis</taxon>
        <taxon>Amylocarpus</taxon>
    </lineage>
</organism>
<dbReference type="SUPFAM" id="SSF54001">
    <property type="entry name" value="Cysteine proteinases"/>
    <property type="match status" value="1"/>
</dbReference>
<dbReference type="GO" id="GO:0006511">
    <property type="term" value="P:ubiquitin-dependent protein catabolic process"/>
    <property type="evidence" value="ECO:0007669"/>
    <property type="project" value="UniProtKB-UniRule"/>
</dbReference>
<gene>
    <name evidence="10" type="ORF">BJ875DRAFT_462360</name>
</gene>
<dbReference type="PRINTS" id="PR00707">
    <property type="entry name" value="UBCTHYDRLASE"/>
</dbReference>
<dbReference type="GO" id="GO:0005737">
    <property type="term" value="C:cytoplasm"/>
    <property type="evidence" value="ECO:0007669"/>
    <property type="project" value="TreeGrafter"/>
</dbReference>
<dbReference type="PANTHER" id="PTHR10589">
    <property type="entry name" value="UBIQUITIN CARBOXYL-TERMINAL HYDROLASE"/>
    <property type="match status" value="1"/>
</dbReference>
<keyword evidence="5 8" id="KW-0378">Hydrolase</keyword>
<reference evidence="10" key="1">
    <citation type="journal article" date="2021" name="IMA Fungus">
        <title>Genomic characterization of three marine fungi, including Emericellopsis atlantica sp. nov. with signatures of a generalist lifestyle and marine biomass degradation.</title>
        <authorList>
            <person name="Hagestad O.C."/>
            <person name="Hou L."/>
            <person name="Andersen J.H."/>
            <person name="Hansen E.H."/>
            <person name="Altermark B."/>
            <person name="Li C."/>
            <person name="Kuhnert E."/>
            <person name="Cox R.J."/>
            <person name="Crous P.W."/>
            <person name="Spatafora J.W."/>
            <person name="Lail K."/>
            <person name="Amirebrahimi M."/>
            <person name="Lipzen A."/>
            <person name="Pangilinan J."/>
            <person name="Andreopoulos W."/>
            <person name="Hayes R.D."/>
            <person name="Ng V."/>
            <person name="Grigoriev I.V."/>
            <person name="Jackson S.A."/>
            <person name="Sutton T.D.S."/>
            <person name="Dobson A.D.W."/>
            <person name="Rama T."/>
        </authorList>
    </citation>
    <scope>NUCLEOTIDE SEQUENCE</scope>
    <source>
        <strain evidence="10">TRa018bII</strain>
    </source>
</reference>
<keyword evidence="11" id="KW-1185">Reference proteome</keyword>
<dbReference type="EMBL" id="MU251473">
    <property type="protein sequence ID" value="KAG9234157.1"/>
    <property type="molecule type" value="Genomic_DNA"/>
</dbReference>
<dbReference type="Gene3D" id="3.40.532.10">
    <property type="entry name" value="Peptidase C12, ubiquitin carboxyl-terminal hydrolase"/>
    <property type="match status" value="1"/>
</dbReference>
<comment type="caution">
    <text evidence="10">The sequence shown here is derived from an EMBL/GenBank/DDBJ whole genome shotgun (WGS) entry which is preliminary data.</text>
</comment>
<dbReference type="InterPro" id="IPR036959">
    <property type="entry name" value="Peptidase_C12_UCH_sf"/>
</dbReference>
<dbReference type="GO" id="GO:0004843">
    <property type="term" value="F:cysteine-type deubiquitinase activity"/>
    <property type="evidence" value="ECO:0007669"/>
    <property type="project" value="UniProtKB-EC"/>
</dbReference>
<name>A0A9P7YIK9_9HELO</name>
<dbReference type="GO" id="GO:0016579">
    <property type="term" value="P:protein deubiquitination"/>
    <property type="evidence" value="ECO:0007669"/>
    <property type="project" value="TreeGrafter"/>
</dbReference>
<accession>A0A9P7YIK9</accession>
<dbReference type="InterPro" id="IPR038765">
    <property type="entry name" value="Papain-like_cys_pep_sf"/>
</dbReference>
<dbReference type="EC" id="3.4.19.12" evidence="8"/>